<comment type="caution">
    <text evidence="2">The sequence shown here is derived from an EMBL/GenBank/DDBJ whole genome shotgun (WGS) entry which is preliminary data.</text>
</comment>
<dbReference type="OrthoDB" id="7066846at2"/>
<gene>
    <name evidence="2" type="ORF">GBM95_05570</name>
</gene>
<dbReference type="Proteomes" id="UP000430564">
    <property type="component" value="Unassembled WGS sequence"/>
</dbReference>
<dbReference type="RefSeq" id="WP_152158185.1">
    <property type="nucleotide sequence ID" value="NZ_WEHX01000026.1"/>
</dbReference>
<reference evidence="2 3" key="1">
    <citation type="submission" date="2019-10" db="EMBL/GenBank/DDBJ databases">
        <title>Genome diversity of Sutterella seckii.</title>
        <authorList>
            <person name="Chaplin A.V."/>
            <person name="Sokolova S.R."/>
            <person name="Mosin K.A."/>
            <person name="Ivanova E.L."/>
            <person name="Kochetkova T.O."/>
            <person name="Goltsov A.Y."/>
            <person name="Trofimov D.Y."/>
            <person name="Efimov B.A."/>
        </authorList>
    </citation>
    <scope>NUCLEOTIDE SEQUENCE [LARGE SCALE GENOMIC DNA]</scope>
    <source>
        <strain evidence="2 3">ASD393</strain>
    </source>
</reference>
<evidence type="ECO:0000313" key="3">
    <source>
        <dbReference type="Proteomes" id="UP000430564"/>
    </source>
</evidence>
<evidence type="ECO:0000259" key="1">
    <source>
        <dbReference type="Pfam" id="PF09820"/>
    </source>
</evidence>
<sequence length="523" mass="60236">MTSNLQQLPLGISEFSKLRESGAIYVDKTEVICDNARTPGDMIYIARPRGFGKTLLLSTYESLFSRGSGDLRALEGVGIWKLRRVHRIVRLDFEALCGSPDAESFEERFDSSIVDAFSRHGFRLSDGDRRPPLLQISDWLSSFRTHEFVLLVDNYDSPWLESLEDKARLGRVRAKFFEFCRMIGSAEKVFRFACFTAITQIPLWDMFEFLHHLTTMSDAALVCGFTEKELRENFGEWLDRAMEHGMWFGMDQLLEGLWRRYGGYQFNNGCRRERLYNPFSILSFLANPEYGFEDHWVRAEPRPRLVASLIQRAFRETAGAVCAGNLWYIDYVDYISPEPALRILTEMGYLTLRKKDCLKIIVDYPNTEARVSMARELSRVLLNGIKPADYGIPTTAEEREFSLVDDIVLIPKFLELLRDSGWQPRNHRQAVGMLVTLLLTYGFNEDRDVIEYQKTCCPILRIQRLTQIQEFELSFVDASGLESSCWSEGCTLSAVPDASLMIDYIGCPRRTEFFPADSNSTFR</sequence>
<dbReference type="PANTHER" id="PTHR34825">
    <property type="entry name" value="CONSERVED PROTEIN, WITH A WEAK D-GALACTARATE DEHYDRATASE/ALTRONATE HYDROLASE DOMAIN"/>
    <property type="match status" value="1"/>
</dbReference>
<proteinExistence type="predicted"/>
<evidence type="ECO:0000313" key="2">
    <source>
        <dbReference type="EMBL" id="KAB7660734.1"/>
    </source>
</evidence>
<accession>A0A6I1EP13</accession>
<feature type="domain" description="AAA-ATPase-like" evidence="1">
    <location>
        <begin position="9"/>
        <end position="206"/>
    </location>
</feature>
<protein>
    <submittedName>
        <fullName evidence="2">AAA family ATPase</fullName>
    </submittedName>
</protein>
<dbReference type="AlphaFoldDB" id="A0A6I1EP13"/>
<name>A0A6I1EP13_9BURK</name>
<organism evidence="2 3">
    <name type="scientific">Sutterella seckii</name>
    <dbReference type="NCBI Taxonomy" id="1944635"/>
    <lineage>
        <taxon>Bacteria</taxon>
        <taxon>Pseudomonadati</taxon>
        <taxon>Pseudomonadota</taxon>
        <taxon>Betaproteobacteria</taxon>
        <taxon>Burkholderiales</taxon>
        <taxon>Sutterellaceae</taxon>
        <taxon>Sutterella</taxon>
    </lineage>
</organism>
<dbReference type="EMBL" id="WEHX01000026">
    <property type="protein sequence ID" value="KAB7660734.1"/>
    <property type="molecule type" value="Genomic_DNA"/>
</dbReference>
<dbReference type="InterPro" id="IPR018631">
    <property type="entry name" value="AAA-ATPase-like_dom"/>
</dbReference>
<dbReference type="PANTHER" id="PTHR34825:SF1">
    <property type="entry name" value="AAA-ATPASE-LIKE DOMAIN-CONTAINING PROTEIN"/>
    <property type="match status" value="1"/>
</dbReference>
<dbReference type="Pfam" id="PF09820">
    <property type="entry name" value="AAA-ATPase_like"/>
    <property type="match status" value="1"/>
</dbReference>